<dbReference type="SUPFAM" id="SSF48334">
    <property type="entry name" value="DNA repair protein MutS, domain III"/>
    <property type="match status" value="1"/>
</dbReference>
<proteinExistence type="inferred from homology"/>
<dbReference type="SUPFAM" id="SSF52540">
    <property type="entry name" value="P-loop containing nucleoside triphosphate hydrolases"/>
    <property type="match status" value="1"/>
</dbReference>
<dbReference type="SMART" id="SM00463">
    <property type="entry name" value="SMR"/>
    <property type="match status" value="1"/>
</dbReference>
<evidence type="ECO:0000256" key="7">
    <source>
        <dbReference type="SAM" id="Coils"/>
    </source>
</evidence>
<dbReference type="InterPro" id="IPR046893">
    <property type="entry name" value="MSSS"/>
</dbReference>
<dbReference type="AlphaFoldDB" id="E6QK67"/>
<dbReference type="NCBIfam" id="TIGR01069">
    <property type="entry name" value="mutS2"/>
    <property type="match status" value="1"/>
</dbReference>
<evidence type="ECO:0000313" key="9">
    <source>
        <dbReference type="EMBL" id="CBI07634.1"/>
    </source>
</evidence>
<protein>
    <submittedName>
        <fullName evidence="9">MutS2 family protein</fullName>
    </submittedName>
</protein>
<dbReference type="PANTHER" id="PTHR48466:SF2">
    <property type="entry name" value="OS10G0509000 PROTEIN"/>
    <property type="match status" value="1"/>
</dbReference>
<dbReference type="Pfam" id="PF00488">
    <property type="entry name" value="MutS_V"/>
    <property type="match status" value="1"/>
</dbReference>
<dbReference type="HAMAP" id="MF_00092">
    <property type="entry name" value="MutS2"/>
    <property type="match status" value="1"/>
</dbReference>
<keyword evidence="7" id="KW-0175">Coiled coil</keyword>
<dbReference type="GO" id="GO:0005524">
    <property type="term" value="F:ATP binding"/>
    <property type="evidence" value="ECO:0007669"/>
    <property type="project" value="UniProtKB-KW"/>
</dbReference>
<dbReference type="Gene3D" id="3.30.1370.110">
    <property type="match status" value="1"/>
</dbReference>
<dbReference type="InterPro" id="IPR036187">
    <property type="entry name" value="DNA_mismatch_repair_MutS_sf"/>
</dbReference>
<evidence type="ECO:0000256" key="2">
    <source>
        <dbReference type="ARBA" id="ARBA00022741"/>
    </source>
</evidence>
<evidence type="ECO:0000256" key="3">
    <source>
        <dbReference type="ARBA" id="ARBA00022801"/>
    </source>
</evidence>
<feature type="domain" description="Smr" evidence="8">
    <location>
        <begin position="780"/>
        <end position="855"/>
    </location>
</feature>
<dbReference type="InterPro" id="IPR036063">
    <property type="entry name" value="Smr_dom_sf"/>
</dbReference>
<feature type="coiled-coil region" evidence="7">
    <location>
        <begin position="633"/>
        <end position="670"/>
    </location>
</feature>
<sequence length="856" mass="92504">MWAQREARANHSLAAPAILSSVMSLTDPVPQPVFHLDAQAIEWPALLILLAAYAASEPGREAVAALHPSLDSSWILHQHQLVAQLDQLLAASTGSNLPSFAGLFDPSDLLAKASIPDAALDAPDLVAIARLAHQQAAWREAIHSVPATLAARIPDLIQLAQPLSGSLGSLAESIQRKFLPDGSLDDHASPELARIRREQLRQHRLIEDSLRSALRRLSADGHTQDELITIRGDRFVIPVKVEQKRRLSGVLHGTSSSGQTVYLEPLETIEHNNELVRLLEDEQAEIHRIFVALTRLVAQHAHSLASGARILTLLDSLHARVRFARDFRAIQPAFLSNPENAVFNLADARHPLLEHRLRSTGAAIVPFSLALDHDHRQLILSGPNTGGKTVTLKTAALLAVMAQSGIPVPASAAQLPIFSAFLADIGDAQSIQQALSTFSAHITNITRLAALATQSDVDSALVLPVPLVLLDELGSATDPDEGSALAVAIADHFRLTRAWSIITTHHTSLKVYAANTPGVLNAAAGVDPDTLAPNYQLRLGVPGVSAGIATAQRLGLPAPIVDSAKNRLGSQQLDIARFLDSIHAQLLALEDDRKAARAEQYALNQERARLAREGDTELKNRSRALELEFASLLRDFESQMRQAIAAIDDKSAQLKLAKDSQRRIERLRAEFEAQFRSTVAAIRSPSGETPGATATDSSATLATGQQVRIRSLNKLATIARHVEKDLYEVTLGALKMRVKRDDIASVIPENSAKPSPLQAVRRSSGVTVTAAQPETIASEINFIGFTVDEATQELEKYLDHAFLAGLPRVRVIHGTGMGVLRRALRDYLRSHPHVAAIEEPSQLEGGAGATTVHLRQ</sequence>
<dbReference type="GO" id="GO:0019843">
    <property type="term" value="F:rRNA binding"/>
    <property type="evidence" value="ECO:0007669"/>
    <property type="project" value="UniProtKB-KW"/>
</dbReference>
<keyword evidence="1" id="KW-0699">rRNA-binding</keyword>
<evidence type="ECO:0000256" key="4">
    <source>
        <dbReference type="ARBA" id="ARBA00022840"/>
    </source>
</evidence>
<dbReference type="InterPro" id="IPR007696">
    <property type="entry name" value="DNA_mismatch_repair_MutS_core"/>
</dbReference>
<keyword evidence="2" id="KW-0547">Nucleotide-binding</keyword>
<evidence type="ECO:0000259" key="8">
    <source>
        <dbReference type="PROSITE" id="PS50828"/>
    </source>
</evidence>
<dbReference type="PANTHER" id="PTHR48466">
    <property type="entry name" value="OS10G0509000 PROTEIN-RELATED"/>
    <property type="match status" value="1"/>
</dbReference>
<dbReference type="GO" id="GO:0045910">
    <property type="term" value="P:negative regulation of DNA recombination"/>
    <property type="evidence" value="ECO:0007669"/>
    <property type="project" value="InterPro"/>
</dbReference>
<dbReference type="Pfam" id="PF20297">
    <property type="entry name" value="MSSS"/>
    <property type="match status" value="1"/>
</dbReference>
<evidence type="ECO:0000256" key="6">
    <source>
        <dbReference type="ARBA" id="ARBA00023125"/>
    </source>
</evidence>
<organism evidence="9">
    <name type="scientific">mine drainage metagenome</name>
    <dbReference type="NCBI Taxonomy" id="410659"/>
    <lineage>
        <taxon>unclassified sequences</taxon>
        <taxon>metagenomes</taxon>
        <taxon>ecological metagenomes</taxon>
    </lineage>
</organism>
<dbReference type="PROSITE" id="PS50828">
    <property type="entry name" value="SMR"/>
    <property type="match status" value="1"/>
</dbReference>
<name>E6QK67_9ZZZZ</name>
<keyword evidence="4" id="KW-0067">ATP-binding</keyword>
<dbReference type="Gene3D" id="3.40.50.300">
    <property type="entry name" value="P-loop containing nucleotide triphosphate hydrolases"/>
    <property type="match status" value="1"/>
</dbReference>
<dbReference type="GO" id="GO:0140664">
    <property type="term" value="F:ATP-dependent DNA damage sensor activity"/>
    <property type="evidence" value="ECO:0007669"/>
    <property type="project" value="InterPro"/>
</dbReference>
<accession>E6QK67</accession>
<dbReference type="InterPro" id="IPR027417">
    <property type="entry name" value="P-loop_NTPase"/>
</dbReference>
<dbReference type="GO" id="GO:0030983">
    <property type="term" value="F:mismatched DNA binding"/>
    <property type="evidence" value="ECO:0007669"/>
    <property type="project" value="InterPro"/>
</dbReference>
<dbReference type="InterPro" id="IPR002625">
    <property type="entry name" value="Smr_dom"/>
</dbReference>
<dbReference type="SMART" id="SM00533">
    <property type="entry name" value="MUTSd"/>
    <property type="match status" value="1"/>
</dbReference>
<dbReference type="SMART" id="SM00534">
    <property type="entry name" value="MUTSac"/>
    <property type="match status" value="1"/>
</dbReference>
<evidence type="ECO:0000256" key="1">
    <source>
        <dbReference type="ARBA" id="ARBA00022730"/>
    </source>
</evidence>
<dbReference type="SUPFAM" id="SSF160443">
    <property type="entry name" value="SMR domain-like"/>
    <property type="match status" value="1"/>
</dbReference>
<dbReference type="GO" id="GO:0006298">
    <property type="term" value="P:mismatch repair"/>
    <property type="evidence" value="ECO:0007669"/>
    <property type="project" value="InterPro"/>
</dbReference>
<dbReference type="GO" id="GO:0004519">
    <property type="term" value="F:endonuclease activity"/>
    <property type="evidence" value="ECO:0007669"/>
    <property type="project" value="InterPro"/>
</dbReference>
<evidence type="ECO:0000256" key="5">
    <source>
        <dbReference type="ARBA" id="ARBA00022884"/>
    </source>
</evidence>
<dbReference type="InterPro" id="IPR000432">
    <property type="entry name" value="DNA_mismatch_repair_MutS_C"/>
</dbReference>
<dbReference type="EMBL" id="CABQ01000113">
    <property type="protein sequence ID" value="CBI07634.1"/>
    <property type="molecule type" value="Genomic_DNA"/>
</dbReference>
<keyword evidence="5" id="KW-0694">RNA-binding</keyword>
<gene>
    <name evidence="9" type="ORF">CARN6_0993</name>
</gene>
<comment type="caution">
    <text evidence="9">The sequence shown here is derived from an EMBL/GenBank/DDBJ whole genome shotgun (WGS) entry which is preliminary data.</text>
</comment>
<keyword evidence="6" id="KW-0238">DNA-binding</keyword>
<dbReference type="GO" id="GO:0016887">
    <property type="term" value="F:ATP hydrolysis activity"/>
    <property type="evidence" value="ECO:0007669"/>
    <property type="project" value="InterPro"/>
</dbReference>
<reference evidence="9" key="1">
    <citation type="submission" date="2009-10" db="EMBL/GenBank/DDBJ databases">
        <title>Diversity of trophic interactions inside an arsenic-rich microbial ecosystem.</title>
        <authorList>
            <person name="Bertin P.N."/>
            <person name="Heinrich-Salmeron A."/>
            <person name="Pelletier E."/>
            <person name="Goulhen-Chollet F."/>
            <person name="Arsene-Ploetze F."/>
            <person name="Gallien S."/>
            <person name="Calteau A."/>
            <person name="Vallenet D."/>
            <person name="Casiot C."/>
            <person name="Chane-Woon-Ming B."/>
            <person name="Giloteaux L."/>
            <person name="Barakat M."/>
            <person name="Bonnefoy V."/>
            <person name="Bruneel O."/>
            <person name="Chandler M."/>
            <person name="Cleiss J."/>
            <person name="Duran R."/>
            <person name="Elbaz-Poulichet F."/>
            <person name="Fonknechten N."/>
            <person name="Lauga B."/>
            <person name="Mornico D."/>
            <person name="Ortet P."/>
            <person name="Schaeffer C."/>
            <person name="Siguier P."/>
            <person name="Alexander Thil Smith A."/>
            <person name="Van Dorsselaer A."/>
            <person name="Weissenbach J."/>
            <person name="Medigue C."/>
            <person name="Le Paslier D."/>
        </authorList>
    </citation>
    <scope>NUCLEOTIDE SEQUENCE</scope>
</reference>
<dbReference type="Pfam" id="PF01713">
    <property type="entry name" value="Smr"/>
    <property type="match status" value="1"/>
</dbReference>
<dbReference type="InterPro" id="IPR045076">
    <property type="entry name" value="MutS"/>
</dbReference>
<dbReference type="PIRSF" id="PIRSF005814">
    <property type="entry name" value="MutS_YshD"/>
    <property type="match status" value="1"/>
</dbReference>
<keyword evidence="3" id="KW-0378">Hydrolase</keyword>
<dbReference type="InterPro" id="IPR005747">
    <property type="entry name" value="MutS2"/>
</dbReference>